<keyword evidence="2" id="KW-1185">Reference proteome</keyword>
<accession>A0A6L5YH73</accession>
<protein>
    <submittedName>
        <fullName evidence="1">DUF3783 domain-containing protein</fullName>
    </submittedName>
</protein>
<sequence>MAKILLFGVSTQKDRAVRMAAEKIGVDVTAVNRRDYGQKIGTLAEISGFHKNGKIYNGPDFAMEMLVFSGMDSQQVDAFLAEYKATGLPPVALKAIVTPYNVSWTADALLRELMKEHIQLGG</sequence>
<gene>
    <name evidence="1" type="ORF">FYJ59_02030</name>
</gene>
<dbReference type="RefSeq" id="WP_154495068.1">
    <property type="nucleotide sequence ID" value="NZ_VUMU01000002.1"/>
</dbReference>
<dbReference type="Pfam" id="PF12646">
    <property type="entry name" value="DUF3783"/>
    <property type="match status" value="1"/>
</dbReference>
<comment type="caution">
    <text evidence="1">The sequence shown here is derived from an EMBL/GenBank/DDBJ whole genome shotgun (WGS) entry which is preliminary data.</text>
</comment>
<reference evidence="1 2" key="1">
    <citation type="submission" date="2019-08" db="EMBL/GenBank/DDBJ databases">
        <title>In-depth cultivation of the pig gut microbiome towards novel bacterial diversity and tailored functional studies.</title>
        <authorList>
            <person name="Wylensek D."/>
            <person name="Hitch T.C.A."/>
            <person name="Clavel T."/>
        </authorList>
    </citation>
    <scope>NUCLEOTIDE SEQUENCE [LARGE SCALE GENOMIC DNA]</scope>
    <source>
        <strain evidence="1 2">WCA3-601-WT-6H</strain>
    </source>
</reference>
<dbReference type="InterPro" id="IPR016621">
    <property type="entry name" value="UCP014543"/>
</dbReference>
<proteinExistence type="predicted"/>
<evidence type="ECO:0000313" key="2">
    <source>
        <dbReference type="Proteomes" id="UP000476055"/>
    </source>
</evidence>
<dbReference type="EMBL" id="VUMU01000002">
    <property type="protein sequence ID" value="MST57037.1"/>
    <property type="molecule type" value="Genomic_DNA"/>
</dbReference>
<name>A0A6L5YH73_9FIRM</name>
<organism evidence="1 2">
    <name type="scientific">Waltera intestinalis</name>
    <dbReference type="NCBI Taxonomy" id="2606635"/>
    <lineage>
        <taxon>Bacteria</taxon>
        <taxon>Bacillati</taxon>
        <taxon>Bacillota</taxon>
        <taxon>Clostridia</taxon>
        <taxon>Lachnospirales</taxon>
        <taxon>Lachnospiraceae</taxon>
        <taxon>Waltera</taxon>
    </lineage>
</organism>
<dbReference type="Proteomes" id="UP000476055">
    <property type="component" value="Unassembled WGS sequence"/>
</dbReference>
<evidence type="ECO:0000313" key="1">
    <source>
        <dbReference type="EMBL" id="MST57037.1"/>
    </source>
</evidence>
<dbReference type="AlphaFoldDB" id="A0A6L5YH73"/>